<dbReference type="Gene3D" id="1.10.1760.20">
    <property type="match status" value="1"/>
</dbReference>
<reference evidence="4 5" key="1">
    <citation type="submission" date="2017-11" db="EMBL/GenBank/DDBJ databases">
        <title>Evolution of Phototrophy in the Chloroflexi Phylum Driven by Horizontal Gene Transfer.</title>
        <authorList>
            <person name="Ward L.M."/>
            <person name="Hemp J."/>
            <person name="Shih P.M."/>
            <person name="Mcglynn S.E."/>
            <person name="Fischer W."/>
        </authorList>
    </citation>
    <scope>NUCLEOTIDE SEQUENCE [LARGE SCALE GENOMIC DNA]</scope>
    <source>
        <strain evidence="4">JP3_13</strain>
    </source>
</reference>
<proteinExistence type="inferred from homology"/>
<keyword evidence="2" id="KW-0813">Transport</keyword>
<evidence type="ECO:0000256" key="1">
    <source>
        <dbReference type="ARBA" id="ARBA00010692"/>
    </source>
</evidence>
<dbReference type="AlphaFoldDB" id="A0A2M8PGE5"/>
<dbReference type="InterPro" id="IPR003784">
    <property type="entry name" value="BioY"/>
</dbReference>
<dbReference type="Proteomes" id="UP000229681">
    <property type="component" value="Unassembled WGS sequence"/>
</dbReference>
<dbReference type="EMBL" id="PGTM01000042">
    <property type="protein sequence ID" value="PJF36606.1"/>
    <property type="molecule type" value="Genomic_DNA"/>
</dbReference>
<keyword evidence="2 3" id="KW-0472">Membrane</keyword>
<keyword evidence="3" id="KW-0812">Transmembrane</keyword>
<dbReference type="PANTHER" id="PTHR34295">
    <property type="entry name" value="BIOTIN TRANSPORTER BIOY"/>
    <property type="match status" value="1"/>
</dbReference>
<feature type="transmembrane region" description="Helical" evidence="3">
    <location>
        <begin position="86"/>
        <end position="110"/>
    </location>
</feature>
<dbReference type="PIRSF" id="PIRSF016661">
    <property type="entry name" value="BioY"/>
    <property type="match status" value="1"/>
</dbReference>
<sequence length="183" mass="18702">MHTYTQARLLRAALPLMLRVALAVALLSLSAKITITLPFTPVPITFQVLAVLLIGLSLGSREAAASLMAYLAAIASGLPLDARGLGAAAFASPTAGYLLAFLPAAMLAGVGRGRGTFAAFLIACAAVGVIYIGGALVMLKFVSSWQRAIALGVAPFILADFGKALLAVALIRLGRVSGVRGLL</sequence>
<comment type="caution">
    <text evidence="4">The sequence shown here is derived from an EMBL/GenBank/DDBJ whole genome shotgun (WGS) entry which is preliminary data.</text>
</comment>
<evidence type="ECO:0000256" key="3">
    <source>
        <dbReference type="SAM" id="Phobius"/>
    </source>
</evidence>
<feature type="transmembrane region" description="Helical" evidence="3">
    <location>
        <begin position="63"/>
        <end position="80"/>
    </location>
</feature>
<feature type="transmembrane region" description="Helical" evidence="3">
    <location>
        <begin position="148"/>
        <end position="171"/>
    </location>
</feature>
<feature type="transmembrane region" description="Helical" evidence="3">
    <location>
        <begin position="37"/>
        <end position="56"/>
    </location>
</feature>
<dbReference type="PANTHER" id="PTHR34295:SF1">
    <property type="entry name" value="BIOTIN TRANSPORTER BIOY"/>
    <property type="match status" value="1"/>
</dbReference>
<feature type="transmembrane region" description="Helical" evidence="3">
    <location>
        <begin position="12"/>
        <end position="31"/>
    </location>
</feature>
<organism evidence="4 5">
    <name type="scientific">Candidatus Thermofonsia Clade 1 bacterium</name>
    <dbReference type="NCBI Taxonomy" id="2364210"/>
    <lineage>
        <taxon>Bacteria</taxon>
        <taxon>Bacillati</taxon>
        <taxon>Chloroflexota</taxon>
        <taxon>Candidatus Thermofontia</taxon>
        <taxon>Candidatus Thermofonsia Clade 1</taxon>
    </lineage>
</organism>
<protein>
    <recommendedName>
        <fullName evidence="2">Biotin transporter</fullName>
    </recommendedName>
</protein>
<name>A0A2M8PGE5_9CHLR</name>
<evidence type="ECO:0000313" key="5">
    <source>
        <dbReference type="Proteomes" id="UP000229681"/>
    </source>
</evidence>
<feature type="transmembrane region" description="Helical" evidence="3">
    <location>
        <begin position="117"/>
        <end position="142"/>
    </location>
</feature>
<comment type="similarity">
    <text evidence="1 2">Belongs to the BioY family.</text>
</comment>
<keyword evidence="3" id="KW-1133">Transmembrane helix</keyword>
<evidence type="ECO:0000256" key="2">
    <source>
        <dbReference type="PIRNR" id="PIRNR016661"/>
    </source>
</evidence>
<dbReference type="GO" id="GO:0015225">
    <property type="term" value="F:biotin transmembrane transporter activity"/>
    <property type="evidence" value="ECO:0007669"/>
    <property type="project" value="UniProtKB-UniRule"/>
</dbReference>
<keyword evidence="2" id="KW-1003">Cell membrane</keyword>
<dbReference type="GO" id="GO:0005886">
    <property type="term" value="C:plasma membrane"/>
    <property type="evidence" value="ECO:0007669"/>
    <property type="project" value="UniProtKB-SubCell"/>
</dbReference>
<accession>A0A2M8PGE5</accession>
<comment type="subcellular location">
    <subcellularLocation>
        <location evidence="2">Cell membrane</location>
        <topology evidence="2">Multi-pass membrane protein</topology>
    </subcellularLocation>
</comment>
<gene>
    <name evidence="4" type="ORF">CUN49_04565</name>
</gene>
<dbReference type="Pfam" id="PF02632">
    <property type="entry name" value="BioY"/>
    <property type="match status" value="1"/>
</dbReference>
<evidence type="ECO:0000313" key="4">
    <source>
        <dbReference type="EMBL" id="PJF36606.1"/>
    </source>
</evidence>